<sequence length="519" mass="58534">MSSATGEVLPPELIHRIVLAASALARNQYYEVYPVRKKGLANCASTCRYWAQLLRGDLFSRLRLRTAQDIVEFIDLWRGKSISGVLPISECLKELDLYDDTKTIHTTLEKCHLLALHGILVQCRIYVSPPWDAETLAPVPYKSRFLPVFSLPRSFPSSVLLSQTIEIIALHHLQLPSFKDLIRCIYSVRPRHLILDNVIFVKDDIDAYTAPPPPRRDRTRPFVGCVTYIKGDPQILHSSSYCKFLALLYAHGDADTNRARALAAQNLLRLLQCVAGDNPDYRDDLCGELHTCDKYRDTYCRFRGTVSCHAKADITCDVDEQTGLVDFHPVLIYLYSNLGQGEGGVGSATLLDFDALDRLLTEIESAATPSIYIIGSEYGDDIEPLLRCILDDEHPYTRALARLCRTRRVSLVSGHRIVDTLRELLPAALQSSVAGWQSMMRKDRLRINWIFEVLKRTWSAEDSEAALRALDPPQEAVWWHDRDSAEDELAGQSGMDEEQPEDAEGEGWGSEDEQEADEA</sequence>
<protein>
    <submittedName>
        <fullName evidence="2">Uncharacterized protein</fullName>
    </submittedName>
</protein>
<comment type="caution">
    <text evidence="2">The sequence shown here is derived from an EMBL/GenBank/DDBJ whole genome shotgun (WGS) entry which is preliminary data.</text>
</comment>
<accession>A0A9P3LH86</accession>
<keyword evidence="3" id="KW-1185">Reference proteome</keyword>
<evidence type="ECO:0000256" key="1">
    <source>
        <dbReference type="SAM" id="MobiDB-lite"/>
    </source>
</evidence>
<proteinExistence type="predicted"/>
<gene>
    <name evidence="2" type="ORF">PsYK624_100320</name>
</gene>
<organism evidence="2 3">
    <name type="scientific">Phanerochaete sordida</name>
    <dbReference type="NCBI Taxonomy" id="48140"/>
    <lineage>
        <taxon>Eukaryota</taxon>
        <taxon>Fungi</taxon>
        <taxon>Dikarya</taxon>
        <taxon>Basidiomycota</taxon>
        <taxon>Agaricomycotina</taxon>
        <taxon>Agaricomycetes</taxon>
        <taxon>Polyporales</taxon>
        <taxon>Phanerochaetaceae</taxon>
        <taxon>Phanerochaete</taxon>
    </lineage>
</organism>
<dbReference type="Proteomes" id="UP000703269">
    <property type="component" value="Unassembled WGS sequence"/>
</dbReference>
<dbReference type="AlphaFoldDB" id="A0A9P3LH86"/>
<feature type="region of interest" description="Disordered" evidence="1">
    <location>
        <begin position="477"/>
        <end position="519"/>
    </location>
</feature>
<dbReference type="EMBL" id="BPQB01000035">
    <property type="protein sequence ID" value="GJE93867.1"/>
    <property type="molecule type" value="Genomic_DNA"/>
</dbReference>
<feature type="compositionally biased region" description="Acidic residues" evidence="1">
    <location>
        <begin position="484"/>
        <end position="519"/>
    </location>
</feature>
<name>A0A9P3LH86_9APHY</name>
<reference evidence="2 3" key="1">
    <citation type="submission" date="2021-08" db="EMBL/GenBank/DDBJ databases">
        <title>Draft Genome Sequence of Phanerochaete sordida strain YK-624.</title>
        <authorList>
            <person name="Mori T."/>
            <person name="Dohra H."/>
            <person name="Suzuki T."/>
            <person name="Kawagishi H."/>
            <person name="Hirai H."/>
        </authorList>
    </citation>
    <scope>NUCLEOTIDE SEQUENCE [LARGE SCALE GENOMIC DNA]</scope>
    <source>
        <strain evidence="2 3">YK-624</strain>
    </source>
</reference>
<evidence type="ECO:0000313" key="2">
    <source>
        <dbReference type="EMBL" id="GJE93867.1"/>
    </source>
</evidence>
<evidence type="ECO:0000313" key="3">
    <source>
        <dbReference type="Proteomes" id="UP000703269"/>
    </source>
</evidence>